<keyword evidence="1" id="KW-1133">Transmembrane helix</keyword>
<dbReference type="Proteomes" id="UP000029120">
    <property type="component" value="Unassembled WGS sequence"/>
</dbReference>
<organism evidence="2 3">
    <name type="scientific">Arabis alpina</name>
    <name type="common">Alpine rock-cress</name>
    <dbReference type="NCBI Taxonomy" id="50452"/>
    <lineage>
        <taxon>Eukaryota</taxon>
        <taxon>Viridiplantae</taxon>
        <taxon>Streptophyta</taxon>
        <taxon>Embryophyta</taxon>
        <taxon>Tracheophyta</taxon>
        <taxon>Spermatophyta</taxon>
        <taxon>Magnoliopsida</taxon>
        <taxon>eudicotyledons</taxon>
        <taxon>Gunneridae</taxon>
        <taxon>Pentapetalae</taxon>
        <taxon>rosids</taxon>
        <taxon>malvids</taxon>
        <taxon>Brassicales</taxon>
        <taxon>Brassicaceae</taxon>
        <taxon>Arabideae</taxon>
        <taxon>Arabis</taxon>
    </lineage>
</organism>
<sequence length="47" mass="5717">SFVAYQKRERGSRFIWLFRTYFLTHIFFFWSAFGVSLDTLVELGCSW</sequence>
<name>A0A087G281_ARAAL</name>
<keyword evidence="1" id="KW-0812">Transmembrane</keyword>
<keyword evidence="1" id="KW-0472">Membrane</keyword>
<keyword evidence="3" id="KW-1185">Reference proteome</keyword>
<dbReference type="Gramene" id="KFK23983">
    <property type="protein sequence ID" value="KFK23983"/>
    <property type="gene ID" value="AALP_AAs73510U000100"/>
</dbReference>
<feature type="non-terminal residue" evidence="2">
    <location>
        <position position="1"/>
    </location>
</feature>
<reference evidence="3" key="1">
    <citation type="journal article" date="2015" name="Nat. Plants">
        <title>Genome expansion of Arabis alpina linked with retrotransposition and reduced symmetric DNA methylation.</title>
        <authorList>
            <person name="Willing E.M."/>
            <person name="Rawat V."/>
            <person name="Mandakova T."/>
            <person name="Maumus F."/>
            <person name="James G.V."/>
            <person name="Nordstroem K.J."/>
            <person name="Becker C."/>
            <person name="Warthmann N."/>
            <person name="Chica C."/>
            <person name="Szarzynska B."/>
            <person name="Zytnicki M."/>
            <person name="Albani M.C."/>
            <person name="Kiefer C."/>
            <person name="Bergonzi S."/>
            <person name="Castaings L."/>
            <person name="Mateos J.L."/>
            <person name="Berns M.C."/>
            <person name="Bujdoso N."/>
            <person name="Piofczyk T."/>
            <person name="de Lorenzo L."/>
            <person name="Barrero-Sicilia C."/>
            <person name="Mateos I."/>
            <person name="Piednoel M."/>
            <person name="Hagmann J."/>
            <person name="Chen-Min-Tao R."/>
            <person name="Iglesias-Fernandez R."/>
            <person name="Schuster S.C."/>
            <person name="Alonso-Blanco C."/>
            <person name="Roudier F."/>
            <person name="Carbonero P."/>
            <person name="Paz-Ares J."/>
            <person name="Davis S.J."/>
            <person name="Pecinka A."/>
            <person name="Quesneville H."/>
            <person name="Colot V."/>
            <person name="Lysak M.A."/>
            <person name="Weigel D."/>
            <person name="Coupland G."/>
            <person name="Schneeberger K."/>
        </authorList>
    </citation>
    <scope>NUCLEOTIDE SEQUENCE [LARGE SCALE GENOMIC DNA]</scope>
    <source>
        <strain evidence="3">cv. Pajares</strain>
    </source>
</reference>
<proteinExistence type="predicted"/>
<feature type="transmembrane region" description="Helical" evidence="1">
    <location>
        <begin position="14"/>
        <end position="33"/>
    </location>
</feature>
<dbReference type="EMBL" id="KL973407">
    <property type="protein sequence ID" value="KFK23983.1"/>
    <property type="molecule type" value="Genomic_DNA"/>
</dbReference>
<accession>A0A087G281</accession>
<dbReference type="AlphaFoldDB" id="A0A087G281"/>
<evidence type="ECO:0000256" key="1">
    <source>
        <dbReference type="SAM" id="Phobius"/>
    </source>
</evidence>
<gene>
    <name evidence="2" type="ORF">AALP_AAs73510U000100</name>
</gene>
<evidence type="ECO:0000313" key="3">
    <source>
        <dbReference type="Proteomes" id="UP000029120"/>
    </source>
</evidence>
<evidence type="ECO:0000313" key="2">
    <source>
        <dbReference type="EMBL" id="KFK23983.1"/>
    </source>
</evidence>
<protein>
    <submittedName>
        <fullName evidence="2">Uncharacterized protein</fullName>
    </submittedName>
</protein>